<keyword evidence="2" id="KW-0813">Transport</keyword>
<keyword evidence="5 9" id="KW-1133">Transmembrane helix</keyword>
<name>A0A5N6SLN6_ASPPS</name>
<evidence type="ECO:0000313" key="11">
    <source>
        <dbReference type="Proteomes" id="UP000325672"/>
    </source>
</evidence>
<evidence type="ECO:0000256" key="2">
    <source>
        <dbReference type="ARBA" id="ARBA00022448"/>
    </source>
</evidence>
<evidence type="ECO:0008006" key="12">
    <source>
        <dbReference type="Google" id="ProtNLM"/>
    </source>
</evidence>
<evidence type="ECO:0000256" key="9">
    <source>
        <dbReference type="SAM" id="Phobius"/>
    </source>
</evidence>
<keyword evidence="3 9" id="KW-0812">Transmembrane</keyword>
<dbReference type="FunFam" id="1.20.5.110:FF:000057">
    <property type="entry name" value="SNARE complex subunit (Bet1), putative"/>
    <property type="match status" value="1"/>
</dbReference>
<dbReference type="GeneID" id="43636153"/>
<evidence type="ECO:0000256" key="3">
    <source>
        <dbReference type="ARBA" id="ARBA00022692"/>
    </source>
</evidence>
<reference evidence="10 11" key="1">
    <citation type="submission" date="2019-04" db="EMBL/GenBank/DDBJ databases">
        <title>Friends and foes A comparative genomics study of 23 Aspergillus species from section Flavi.</title>
        <authorList>
            <consortium name="DOE Joint Genome Institute"/>
            <person name="Kjaerbolling I."/>
            <person name="Vesth T."/>
            <person name="Frisvad J.C."/>
            <person name="Nybo J.L."/>
            <person name="Theobald S."/>
            <person name="Kildgaard S."/>
            <person name="Isbrandt T."/>
            <person name="Kuo A."/>
            <person name="Sato A."/>
            <person name="Lyhne E.K."/>
            <person name="Kogle M.E."/>
            <person name="Wiebenga A."/>
            <person name="Kun R.S."/>
            <person name="Lubbers R.J."/>
            <person name="Makela M.R."/>
            <person name="Barry K."/>
            <person name="Chovatia M."/>
            <person name="Clum A."/>
            <person name="Daum C."/>
            <person name="Haridas S."/>
            <person name="He G."/>
            <person name="LaButti K."/>
            <person name="Lipzen A."/>
            <person name="Mondo S."/>
            <person name="Riley R."/>
            <person name="Salamov A."/>
            <person name="Simmons B.A."/>
            <person name="Magnuson J.K."/>
            <person name="Henrissat B."/>
            <person name="Mortensen U.H."/>
            <person name="Larsen T.O."/>
            <person name="Devries R.P."/>
            <person name="Grigoriev I.V."/>
            <person name="Machida M."/>
            <person name="Baker S.E."/>
            <person name="Andersen M.R."/>
        </authorList>
    </citation>
    <scope>NUCLEOTIDE SEQUENCE [LARGE SCALE GENOMIC DNA]</scope>
    <source>
        <strain evidence="10 11">CBS 117625</strain>
    </source>
</reference>
<dbReference type="RefSeq" id="XP_031910117.1">
    <property type="nucleotide sequence ID" value="XM_032051943.1"/>
</dbReference>
<dbReference type="CDD" id="cd15853">
    <property type="entry name" value="SNARE_Bet1"/>
    <property type="match status" value="1"/>
</dbReference>
<feature type="transmembrane region" description="Helical" evidence="9">
    <location>
        <begin position="226"/>
        <end position="247"/>
    </location>
</feature>
<evidence type="ECO:0000256" key="5">
    <source>
        <dbReference type="ARBA" id="ARBA00022989"/>
    </source>
</evidence>
<dbReference type="SUPFAM" id="SSF58038">
    <property type="entry name" value="SNARE fusion complex"/>
    <property type="match status" value="1"/>
</dbReference>
<proteinExistence type="predicted"/>
<dbReference type="Gene3D" id="1.20.5.110">
    <property type="match status" value="1"/>
</dbReference>
<evidence type="ECO:0000256" key="4">
    <source>
        <dbReference type="ARBA" id="ARBA00022927"/>
    </source>
</evidence>
<evidence type="ECO:0000256" key="1">
    <source>
        <dbReference type="ARBA" id="ARBA00004394"/>
    </source>
</evidence>
<dbReference type="AlphaFoldDB" id="A0A5N6SLN6"/>
<dbReference type="EMBL" id="ML743608">
    <property type="protein sequence ID" value="KAE8134054.1"/>
    <property type="molecule type" value="Genomic_DNA"/>
</dbReference>
<accession>A0A5N6SLN6</accession>
<keyword evidence="6" id="KW-0333">Golgi apparatus</keyword>
<evidence type="ECO:0000313" key="10">
    <source>
        <dbReference type="EMBL" id="KAE8134054.1"/>
    </source>
</evidence>
<gene>
    <name evidence="10" type="ORF">BDV38DRAFT_170886</name>
</gene>
<dbReference type="OrthoDB" id="261831at2759"/>
<dbReference type="GO" id="GO:0015031">
    <property type="term" value="P:protein transport"/>
    <property type="evidence" value="ECO:0007669"/>
    <property type="project" value="UniProtKB-KW"/>
</dbReference>
<keyword evidence="4" id="KW-0653">Protein transport</keyword>
<organism evidence="10 11">
    <name type="scientific">Aspergillus pseudotamarii</name>
    <dbReference type="NCBI Taxonomy" id="132259"/>
    <lineage>
        <taxon>Eukaryota</taxon>
        <taxon>Fungi</taxon>
        <taxon>Dikarya</taxon>
        <taxon>Ascomycota</taxon>
        <taxon>Pezizomycotina</taxon>
        <taxon>Eurotiomycetes</taxon>
        <taxon>Eurotiomycetidae</taxon>
        <taxon>Eurotiales</taxon>
        <taxon>Aspergillaceae</taxon>
        <taxon>Aspergillus</taxon>
        <taxon>Aspergillus subgen. Circumdati</taxon>
    </lineage>
</organism>
<evidence type="ECO:0000256" key="7">
    <source>
        <dbReference type="ARBA" id="ARBA00023136"/>
    </source>
</evidence>
<dbReference type="Proteomes" id="UP000325672">
    <property type="component" value="Unassembled WGS sequence"/>
</dbReference>
<protein>
    <recommendedName>
        <fullName evidence="12">t-SNARE coiled-coil homology domain-containing protein</fullName>
    </recommendedName>
</protein>
<dbReference type="GO" id="GO:0000139">
    <property type="term" value="C:Golgi membrane"/>
    <property type="evidence" value="ECO:0007669"/>
    <property type="project" value="UniProtKB-SubCell"/>
</dbReference>
<dbReference type="InterPro" id="IPR039899">
    <property type="entry name" value="BET1_SNARE"/>
</dbReference>
<sequence>MVTRRHPRVQEAVRTSWSTCLLIAATRPQKPSTTGSGLLGLNNVSLSVVSTRCWPTRIWEIPNSWYQPPRISSHKIGLVYSLFVMASRFPRSSLHQRDPRASASLFDSYGGDSRPVSRSPGRVGGYGYGGYPNNGASIGNGYRAATPNAKGHYSDAVLSHLESQNDAEVEGISAKVKMLKDLTLAIGEEIRDTSTITELNDTFDNTRLRIRGNMSRMLRMAERTGVGWRVWLTFFLAVFLLFAYVWLT</sequence>
<evidence type="ECO:0000256" key="8">
    <source>
        <dbReference type="ARBA" id="ARBA00046280"/>
    </source>
</evidence>
<evidence type="ECO:0000256" key="6">
    <source>
        <dbReference type="ARBA" id="ARBA00023034"/>
    </source>
</evidence>
<comment type="subcellular location">
    <subcellularLocation>
        <location evidence="8">Endomembrane system</location>
        <topology evidence="8">Single-pass type IV membrane protein</topology>
    </subcellularLocation>
    <subcellularLocation>
        <location evidence="1">Golgi apparatus membrane</location>
    </subcellularLocation>
</comment>
<dbReference type="PANTHER" id="PTHR12791">
    <property type="entry name" value="GOLGI SNARE BET1-RELATED"/>
    <property type="match status" value="1"/>
</dbReference>
<keyword evidence="7 9" id="KW-0472">Membrane</keyword>
<keyword evidence="11" id="KW-1185">Reference proteome</keyword>